<evidence type="ECO:0000256" key="1">
    <source>
        <dbReference type="ARBA" id="ARBA00011073"/>
    </source>
</evidence>
<evidence type="ECO:0000256" key="6">
    <source>
        <dbReference type="RuleBase" id="RU003355"/>
    </source>
</evidence>
<dbReference type="PROSITE" id="PS00136">
    <property type="entry name" value="SUBTILASE_ASP"/>
    <property type="match status" value="1"/>
</dbReference>
<evidence type="ECO:0000256" key="3">
    <source>
        <dbReference type="ARBA" id="ARBA00022801"/>
    </source>
</evidence>
<dbReference type="InterPro" id="IPR000209">
    <property type="entry name" value="Peptidase_S8/S53_dom"/>
</dbReference>
<dbReference type="Gene3D" id="3.40.50.200">
    <property type="entry name" value="Peptidase S8/S53 domain"/>
    <property type="match status" value="1"/>
</dbReference>
<dbReference type="InterPro" id="IPR036852">
    <property type="entry name" value="Peptidase_S8/S53_dom_sf"/>
</dbReference>
<proteinExistence type="inferred from homology"/>
<dbReference type="EMBL" id="CP016616">
    <property type="protein sequence ID" value="ANY77229.1"/>
    <property type="molecule type" value="Genomic_DNA"/>
</dbReference>
<dbReference type="InterPro" id="IPR015500">
    <property type="entry name" value="Peptidase_S8_subtilisin-rel"/>
</dbReference>
<evidence type="ECO:0000313" key="8">
    <source>
        <dbReference type="EMBL" id="ANY77229.1"/>
    </source>
</evidence>
<gene>
    <name evidence="8" type="ORF">BB934_02530</name>
</gene>
<dbReference type="InterPro" id="IPR023827">
    <property type="entry name" value="Peptidase_S8_Asp-AS"/>
</dbReference>
<keyword evidence="2 5" id="KW-0645">Protease</keyword>
<evidence type="ECO:0000256" key="2">
    <source>
        <dbReference type="ARBA" id="ARBA00022670"/>
    </source>
</evidence>
<dbReference type="PROSITE" id="PS51892">
    <property type="entry name" value="SUBTILASE"/>
    <property type="match status" value="1"/>
</dbReference>
<feature type="domain" description="Peptidase S8/S53" evidence="7">
    <location>
        <begin position="117"/>
        <end position="359"/>
    </location>
</feature>
<dbReference type="InterPro" id="IPR050131">
    <property type="entry name" value="Peptidase_S8_subtilisin-like"/>
</dbReference>
<dbReference type="Pfam" id="PF00082">
    <property type="entry name" value="Peptidase_S8"/>
    <property type="match status" value="1"/>
</dbReference>
<dbReference type="PROSITE" id="PS00138">
    <property type="entry name" value="SUBTILASE_SER"/>
    <property type="match status" value="1"/>
</dbReference>
<dbReference type="GO" id="GO:0006508">
    <property type="term" value="P:proteolysis"/>
    <property type="evidence" value="ECO:0007669"/>
    <property type="project" value="UniProtKB-KW"/>
</dbReference>
<dbReference type="GO" id="GO:0004252">
    <property type="term" value="F:serine-type endopeptidase activity"/>
    <property type="evidence" value="ECO:0007669"/>
    <property type="project" value="UniProtKB-UniRule"/>
</dbReference>
<feature type="active site" description="Charge relay system" evidence="5">
    <location>
        <position position="155"/>
    </location>
</feature>
<dbReference type="PANTHER" id="PTHR43806">
    <property type="entry name" value="PEPTIDASE S8"/>
    <property type="match status" value="1"/>
</dbReference>
<evidence type="ECO:0000259" key="7">
    <source>
        <dbReference type="Pfam" id="PF00082"/>
    </source>
</evidence>
<organism evidence="8">
    <name type="scientific">Microvirga ossetica</name>
    <dbReference type="NCBI Taxonomy" id="1882682"/>
    <lineage>
        <taxon>Bacteria</taxon>
        <taxon>Pseudomonadati</taxon>
        <taxon>Pseudomonadota</taxon>
        <taxon>Alphaproteobacteria</taxon>
        <taxon>Hyphomicrobiales</taxon>
        <taxon>Methylobacteriaceae</taxon>
        <taxon>Microvirga</taxon>
    </lineage>
</organism>
<feature type="active site" description="Charge relay system" evidence="5">
    <location>
        <position position="123"/>
    </location>
</feature>
<dbReference type="CDD" id="cd05561">
    <property type="entry name" value="Peptidases_S8_4"/>
    <property type="match status" value="1"/>
</dbReference>
<evidence type="ECO:0000256" key="4">
    <source>
        <dbReference type="ARBA" id="ARBA00022825"/>
    </source>
</evidence>
<dbReference type="InterPro" id="IPR023828">
    <property type="entry name" value="Peptidase_S8_Ser-AS"/>
</dbReference>
<protein>
    <recommendedName>
        <fullName evidence="7">Peptidase S8/S53 domain-containing protein</fullName>
    </recommendedName>
</protein>
<dbReference type="SUPFAM" id="SSF52743">
    <property type="entry name" value="Subtilisin-like"/>
    <property type="match status" value="1"/>
</dbReference>
<accession>A0A1B2EBA1</accession>
<evidence type="ECO:0000256" key="5">
    <source>
        <dbReference type="PROSITE-ProRule" id="PRU01240"/>
    </source>
</evidence>
<sequence length="396" mass="41102">MADAVDPRPKPRQSTSFILASGLSRDDLTKLTAQGFHVETRTQGRITPQVVRLRIPQGASLTQARQKVRLVDAQASADFDHYYYLDEGAGTCTGPDCRATALVNWSASNAAQCGPTPLIGMIDTGINLEHEALKDQAIEVLPAPASHADASLQDHGTAIAALLVGRRGSQTPGLLPDAKLVAVDAFYRDGGTADRTDVMSLVAGVEALAERGVQVMNLSLSGPPNEVLQNAIEAAQAKGIVIVAAAGNNGPGAEPSYPAAYPGVIAVTAVDQELNVYRRATQGGYVDLAAPGVNIWTASSKGSGTLKSGTSYAVPFVSAATSLLLASNPTLDPKVVQSGLEARTRDLGKPGWDPTYGFGLIQVAGLCPQPTKPAPVTAAYEQPAALPFAGQTSDMP</sequence>
<keyword evidence="4 5" id="KW-0720">Serine protease</keyword>
<reference evidence="8" key="1">
    <citation type="submission" date="2016-07" db="EMBL/GenBank/DDBJ databases">
        <title>Microvirga ossetica sp. nov. a new species of rhizobia isolated from root nodules of the legume species Vicia alpestris Steven originated from North Ossetia region in the Caucasus.</title>
        <authorList>
            <person name="Safronova V.I."/>
            <person name="Kuznetsova I.G."/>
            <person name="Sazanova A.L."/>
            <person name="Belimov A."/>
            <person name="Andronov E."/>
            <person name="Osledkin Y.S."/>
            <person name="Onishchuk O.P."/>
            <person name="Kurchak O.N."/>
            <person name="Shaposhnikov A.I."/>
            <person name="Willems A."/>
            <person name="Tikhonovich I.A."/>
        </authorList>
    </citation>
    <scope>NUCLEOTIDE SEQUENCE [LARGE SCALE GENOMIC DNA]</scope>
    <source>
        <strain evidence="8">V5/3M</strain>
    </source>
</reference>
<keyword evidence="3 5" id="KW-0378">Hydrolase</keyword>
<dbReference type="AlphaFoldDB" id="A0A1B2EBA1"/>
<comment type="similarity">
    <text evidence="1 5 6">Belongs to the peptidase S8 family.</text>
</comment>
<dbReference type="PANTHER" id="PTHR43806:SF11">
    <property type="entry name" value="CEREVISIN-RELATED"/>
    <property type="match status" value="1"/>
</dbReference>
<feature type="active site" description="Charge relay system" evidence="5">
    <location>
        <position position="311"/>
    </location>
</feature>
<dbReference type="PRINTS" id="PR00723">
    <property type="entry name" value="SUBTILISIN"/>
</dbReference>
<name>A0A1B2EBA1_9HYPH</name>
<dbReference type="KEGG" id="moc:BB934_02530"/>